<sequence>MHTCIYVVRTQHFSSTTSNSHTTQTIHSSSNLTNRSRHTHHAGSRMPHTR</sequence>
<feature type="compositionally biased region" description="Basic residues" evidence="1">
    <location>
        <begin position="35"/>
        <end position="50"/>
    </location>
</feature>
<dbReference type="EMBL" id="FQ790288">
    <property type="protein sequence ID" value="CCD47895.1"/>
    <property type="molecule type" value="Genomic_DNA"/>
</dbReference>
<evidence type="ECO:0000313" key="2">
    <source>
        <dbReference type="EMBL" id="CCD47895.1"/>
    </source>
</evidence>
<dbReference type="AlphaFoldDB" id="G2Y5F5"/>
<dbReference type="InParanoid" id="G2Y5F5"/>
<evidence type="ECO:0000256" key="1">
    <source>
        <dbReference type="SAM" id="MobiDB-lite"/>
    </source>
</evidence>
<dbReference type="HOGENOM" id="CLU_3124805_0_0_1"/>
<name>G2Y5F5_BOTF4</name>
<dbReference type="Proteomes" id="UP000008177">
    <property type="component" value="Unplaced contigs"/>
</dbReference>
<accession>G2Y5F5</accession>
<protein>
    <submittedName>
        <fullName evidence="2">Uncharacterized protein</fullName>
    </submittedName>
</protein>
<organism evidence="2 3">
    <name type="scientific">Botryotinia fuckeliana (strain T4)</name>
    <name type="common">Noble rot fungus</name>
    <name type="synonym">Botrytis cinerea</name>
    <dbReference type="NCBI Taxonomy" id="999810"/>
    <lineage>
        <taxon>Eukaryota</taxon>
        <taxon>Fungi</taxon>
        <taxon>Dikarya</taxon>
        <taxon>Ascomycota</taxon>
        <taxon>Pezizomycotina</taxon>
        <taxon>Leotiomycetes</taxon>
        <taxon>Helotiales</taxon>
        <taxon>Sclerotiniaceae</taxon>
        <taxon>Botrytis</taxon>
    </lineage>
</organism>
<evidence type="ECO:0000313" key="3">
    <source>
        <dbReference type="Proteomes" id="UP000008177"/>
    </source>
</evidence>
<gene>
    <name evidence="2" type="ORF">BofuT4_uP113990.1</name>
</gene>
<reference evidence="3" key="1">
    <citation type="journal article" date="2011" name="PLoS Genet.">
        <title>Genomic analysis of the necrotrophic fungal pathogens Sclerotinia sclerotiorum and Botrytis cinerea.</title>
        <authorList>
            <person name="Amselem J."/>
            <person name="Cuomo C.A."/>
            <person name="van Kan J.A."/>
            <person name="Viaud M."/>
            <person name="Benito E.P."/>
            <person name="Couloux A."/>
            <person name="Coutinho P.M."/>
            <person name="de Vries R.P."/>
            <person name="Dyer P.S."/>
            <person name="Fillinger S."/>
            <person name="Fournier E."/>
            <person name="Gout L."/>
            <person name="Hahn M."/>
            <person name="Kohn L."/>
            <person name="Lapalu N."/>
            <person name="Plummer K.M."/>
            <person name="Pradier J.M."/>
            <person name="Quevillon E."/>
            <person name="Sharon A."/>
            <person name="Simon A."/>
            <person name="ten Have A."/>
            <person name="Tudzynski B."/>
            <person name="Tudzynski P."/>
            <person name="Wincker P."/>
            <person name="Andrew M."/>
            <person name="Anthouard V."/>
            <person name="Beever R.E."/>
            <person name="Beffa R."/>
            <person name="Benoit I."/>
            <person name="Bouzid O."/>
            <person name="Brault B."/>
            <person name="Chen Z."/>
            <person name="Choquer M."/>
            <person name="Collemare J."/>
            <person name="Cotton P."/>
            <person name="Danchin E.G."/>
            <person name="Da Silva C."/>
            <person name="Gautier A."/>
            <person name="Giraud C."/>
            <person name="Giraud T."/>
            <person name="Gonzalez C."/>
            <person name="Grossetete S."/>
            <person name="Guldener U."/>
            <person name="Henrissat B."/>
            <person name="Howlett B.J."/>
            <person name="Kodira C."/>
            <person name="Kretschmer M."/>
            <person name="Lappartient A."/>
            <person name="Leroch M."/>
            <person name="Levis C."/>
            <person name="Mauceli E."/>
            <person name="Neuveglise C."/>
            <person name="Oeser B."/>
            <person name="Pearson M."/>
            <person name="Poulain J."/>
            <person name="Poussereau N."/>
            <person name="Quesneville H."/>
            <person name="Rascle C."/>
            <person name="Schumacher J."/>
            <person name="Segurens B."/>
            <person name="Sexton A."/>
            <person name="Silva E."/>
            <person name="Sirven C."/>
            <person name="Soanes D.M."/>
            <person name="Talbot N.J."/>
            <person name="Templeton M."/>
            <person name="Yandava C."/>
            <person name="Yarden O."/>
            <person name="Zeng Q."/>
            <person name="Rollins J.A."/>
            <person name="Lebrun M.H."/>
            <person name="Dickman M."/>
        </authorList>
    </citation>
    <scope>NUCLEOTIDE SEQUENCE [LARGE SCALE GENOMIC DNA]</scope>
    <source>
        <strain evidence="3">T4</strain>
    </source>
</reference>
<proteinExistence type="predicted"/>
<feature type="region of interest" description="Disordered" evidence="1">
    <location>
        <begin position="14"/>
        <end position="50"/>
    </location>
</feature>
<feature type="compositionally biased region" description="Low complexity" evidence="1">
    <location>
        <begin position="14"/>
        <end position="31"/>
    </location>
</feature>